<evidence type="ECO:0000256" key="5">
    <source>
        <dbReference type="ARBA" id="ARBA00022692"/>
    </source>
</evidence>
<dbReference type="InterPro" id="IPR037066">
    <property type="entry name" value="Plug_dom_sf"/>
</dbReference>
<keyword evidence="9 15" id="KW-0675">Receptor</keyword>
<dbReference type="PROSITE" id="PS52016">
    <property type="entry name" value="TONB_DEPENDENT_REC_3"/>
    <property type="match status" value="1"/>
</dbReference>
<evidence type="ECO:0000313" key="16">
    <source>
        <dbReference type="Proteomes" id="UP000070578"/>
    </source>
</evidence>
<keyword evidence="3 11" id="KW-0813">Transport</keyword>
<keyword evidence="4 11" id="KW-1134">Transmembrane beta strand</keyword>
<evidence type="ECO:0000256" key="3">
    <source>
        <dbReference type="ARBA" id="ARBA00022448"/>
    </source>
</evidence>
<accession>A0A139BUP4</accession>
<gene>
    <name evidence="15" type="ORF">AWT59_1208</name>
</gene>
<dbReference type="PANTHER" id="PTHR30069:SF29">
    <property type="entry name" value="HEMOGLOBIN AND HEMOGLOBIN-HAPTOGLOBIN-BINDING PROTEIN 1-RELATED"/>
    <property type="match status" value="1"/>
</dbReference>
<dbReference type="PANTHER" id="PTHR30069">
    <property type="entry name" value="TONB-DEPENDENT OUTER MEMBRANE RECEPTOR"/>
    <property type="match status" value="1"/>
</dbReference>
<feature type="signal peptide" evidence="13">
    <location>
        <begin position="1"/>
        <end position="19"/>
    </location>
</feature>
<evidence type="ECO:0000259" key="14">
    <source>
        <dbReference type="Pfam" id="PF00593"/>
    </source>
</evidence>
<dbReference type="AlphaFoldDB" id="A0A139BUP4"/>
<keyword evidence="6 13" id="KW-0732">Signal</keyword>
<dbReference type="InterPro" id="IPR036942">
    <property type="entry name" value="Beta-barrel_TonB_sf"/>
</dbReference>
<protein>
    <submittedName>
        <fullName evidence="15">TonB-dependent siderophore receptor</fullName>
    </submittedName>
</protein>
<dbReference type="Gene3D" id="2.40.170.20">
    <property type="entry name" value="TonB-dependent receptor, beta-barrel domain"/>
    <property type="match status" value="1"/>
</dbReference>
<dbReference type="GO" id="GO:0015344">
    <property type="term" value="F:siderophore uptake transmembrane transporter activity"/>
    <property type="evidence" value="ECO:0007669"/>
    <property type="project" value="TreeGrafter"/>
</dbReference>
<dbReference type="SUPFAM" id="SSF56935">
    <property type="entry name" value="Porins"/>
    <property type="match status" value="1"/>
</dbReference>
<evidence type="ECO:0000256" key="7">
    <source>
        <dbReference type="ARBA" id="ARBA00023077"/>
    </source>
</evidence>
<evidence type="ECO:0000256" key="13">
    <source>
        <dbReference type="SAM" id="SignalP"/>
    </source>
</evidence>
<reference evidence="15 16" key="1">
    <citation type="submission" date="2016-02" db="EMBL/GenBank/DDBJ databases">
        <authorList>
            <person name="Wen L."/>
            <person name="He K."/>
            <person name="Yang H."/>
        </authorList>
    </citation>
    <scope>NUCLEOTIDE SEQUENCE [LARGE SCALE GENOMIC DNA]</scope>
    <source>
        <strain evidence="15">ShG14-8</strain>
    </source>
</reference>
<comment type="subcellular location">
    <subcellularLocation>
        <location evidence="1 11">Cell outer membrane</location>
        <topology evidence="1 11">Multi-pass membrane protein</topology>
    </subcellularLocation>
</comment>
<evidence type="ECO:0000313" key="15">
    <source>
        <dbReference type="EMBL" id="KXS32681.1"/>
    </source>
</evidence>
<dbReference type="Gene3D" id="2.170.130.10">
    <property type="entry name" value="TonB-dependent receptor, plug domain"/>
    <property type="match status" value="1"/>
</dbReference>
<comment type="caution">
    <text evidence="15">The sequence shown here is derived from an EMBL/GenBank/DDBJ whole genome shotgun (WGS) entry which is preliminary data.</text>
</comment>
<dbReference type="Pfam" id="PF00593">
    <property type="entry name" value="TonB_dep_Rec_b-barrel"/>
    <property type="match status" value="1"/>
</dbReference>
<reference evidence="15 16" key="2">
    <citation type="submission" date="2016-03" db="EMBL/GenBank/DDBJ databases">
        <title>New uncultured bacterium of the family Gallionellaceae from acid mine drainage: description and reconstruction of genome based on metagenomic analysis of microbial community.</title>
        <authorList>
            <person name="Kadnikov V."/>
            <person name="Ivasenko D."/>
            <person name="Beletsky A."/>
            <person name="Mardanov A."/>
            <person name="Danilova E."/>
            <person name="Pimenov N."/>
            <person name="Karnachuk O."/>
            <person name="Ravin N."/>
        </authorList>
    </citation>
    <scope>NUCLEOTIDE SEQUENCE [LARGE SCALE GENOMIC DNA]</scope>
    <source>
        <strain evidence="15">ShG14-8</strain>
    </source>
</reference>
<dbReference type="InterPro" id="IPR000531">
    <property type="entry name" value="Beta-barrel_TonB"/>
</dbReference>
<evidence type="ECO:0000256" key="1">
    <source>
        <dbReference type="ARBA" id="ARBA00004571"/>
    </source>
</evidence>
<dbReference type="Gene3D" id="2.60.40.1120">
    <property type="entry name" value="Carboxypeptidase-like, regulatory domain"/>
    <property type="match status" value="1"/>
</dbReference>
<keyword evidence="5 11" id="KW-0812">Transmembrane</keyword>
<evidence type="ECO:0000256" key="2">
    <source>
        <dbReference type="ARBA" id="ARBA00009810"/>
    </source>
</evidence>
<evidence type="ECO:0000256" key="9">
    <source>
        <dbReference type="ARBA" id="ARBA00023170"/>
    </source>
</evidence>
<evidence type="ECO:0000256" key="8">
    <source>
        <dbReference type="ARBA" id="ARBA00023136"/>
    </source>
</evidence>
<organism evidence="15 16">
    <name type="scientific">Candidatus Gallionella acididurans</name>
    <dbReference type="NCBI Taxonomy" id="1796491"/>
    <lineage>
        <taxon>Bacteria</taxon>
        <taxon>Pseudomonadati</taxon>
        <taxon>Pseudomonadota</taxon>
        <taxon>Betaproteobacteria</taxon>
        <taxon>Nitrosomonadales</taxon>
        <taxon>Gallionellaceae</taxon>
        <taxon>Gallionella</taxon>
    </lineage>
</organism>
<comment type="similarity">
    <text evidence="2 11">Belongs to the TonB-dependent receptor family.</text>
</comment>
<dbReference type="EMBL" id="LSLI01000022">
    <property type="protein sequence ID" value="KXS32681.1"/>
    <property type="molecule type" value="Genomic_DNA"/>
</dbReference>
<dbReference type="PATRIC" id="fig|1796491.3.peg.1320"/>
<feature type="chain" id="PRO_5007483965" evidence="13">
    <location>
        <begin position="20"/>
        <end position="798"/>
    </location>
</feature>
<dbReference type="GO" id="GO:0044718">
    <property type="term" value="P:siderophore transmembrane transport"/>
    <property type="evidence" value="ECO:0007669"/>
    <property type="project" value="TreeGrafter"/>
</dbReference>
<proteinExistence type="inferred from homology"/>
<keyword evidence="8 11" id="KW-0472">Membrane</keyword>
<evidence type="ECO:0000256" key="12">
    <source>
        <dbReference type="SAM" id="MobiDB-lite"/>
    </source>
</evidence>
<dbReference type="InterPro" id="IPR008969">
    <property type="entry name" value="CarboxyPept-like_regulatory"/>
</dbReference>
<keyword evidence="10 11" id="KW-0998">Cell outer membrane</keyword>
<evidence type="ECO:0000256" key="10">
    <source>
        <dbReference type="ARBA" id="ARBA00023237"/>
    </source>
</evidence>
<evidence type="ECO:0000256" key="6">
    <source>
        <dbReference type="ARBA" id="ARBA00022729"/>
    </source>
</evidence>
<evidence type="ECO:0000256" key="11">
    <source>
        <dbReference type="PROSITE-ProRule" id="PRU01360"/>
    </source>
</evidence>
<dbReference type="SUPFAM" id="SSF49464">
    <property type="entry name" value="Carboxypeptidase regulatory domain-like"/>
    <property type="match status" value="1"/>
</dbReference>
<dbReference type="InterPro" id="IPR039426">
    <property type="entry name" value="TonB-dep_rcpt-like"/>
</dbReference>
<dbReference type="GO" id="GO:0009279">
    <property type="term" value="C:cell outer membrane"/>
    <property type="evidence" value="ECO:0007669"/>
    <property type="project" value="UniProtKB-SubCell"/>
</dbReference>
<feature type="region of interest" description="Disordered" evidence="12">
    <location>
        <begin position="23"/>
        <end position="43"/>
    </location>
</feature>
<dbReference type="Proteomes" id="UP000070578">
    <property type="component" value="Unassembled WGS sequence"/>
</dbReference>
<keyword evidence="7" id="KW-0798">TonB box</keyword>
<dbReference type="Pfam" id="PF13620">
    <property type="entry name" value="CarboxypepD_reg"/>
    <property type="match status" value="1"/>
</dbReference>
<evidence type="ECO:0000256" key="4">
    <source>
        <dbReference type="ARBA" id="ARBA00022452"/>
    </source>
</evidence>
<name>A0A139BUP4_9PROT</name>
<sequence>MFKHALLCAALSTPLCVHAADSQQPAPATGQNEPATATSNKNTIQGLVRDTLGRPITLAGITLKAAGGVVAGHATSDAQGHFTFSAIAPGTYAVLSDKSGYETGSSIVTLSDGTASTTITLAASQAQEIDISATRLDTARNGLSPKTGGSVYHFSSKDIENLPQGENTPLNEVLLQAPGVVNDSNGQFHIRGEHANTQYRINGVTLPEGISGFGQALDARFAQGINLLTGALPAQYGYRTAGVIEINTKNNFEGGGHVDMYGGSNQTYNPSVEYGSTQGKLSYFVDGSYLTDNVGIANTTSSVNPIHDTTQQAKGFAFMSYLLNPDTKLSFMFGSYDGRFQIPNTPGQPADPNHLGILPQLGLSGYNSATLNDNQREINRYAVSTLQSSLNDNVDYQVSLFTRYSSLHYIPGTTGDLAFYGVASDVFRSSTSNGIQADGSDRLNDKHTLRMGMFGSVENIVSNNNSTVFPVNGTGQVSGSATNIADNVAKNGNTLFGVYLQDEWKATAKLTVNYGGRFDQVNAYVNEHQLSPRMGLVYKSNELTTWHTGYARYFTPPPTELVSTADQALFAGTTNAAPGQNSMVKSERANYLDAGVTHQLTTTVNLGIDTFYKQSQNTLDEGQFGPALIMTPFNYAQGKTYGVELTGNYKSDNLSGYANLARTVSMARDIISSQYLFDQATLNYAANNWVNVDHEQALTVSTGAAYVWSGTHLSSDLMYQSGLRNGFANTTSLPGYTVLNLGASRKMTLYGIGEVETRLVADNVLDKVYMIRDGTGIGVFAPQYGVRRGLFLGLSKQL</sequence>
<feature type="domain" description="TonB-dependent receptor-like beta-barrel" evidence="14">
    <location>
        <begin position="337"/>
        <end position="745"/>
    </location>
</feature>